<comment type="caution">
    <text evidence="2">The sequence shown here is derived from an EMBL/GenBank/DDBJ whole genome shotgun (WGS) entry which is preliminary data.</text>
</comment>
<protein>
    <submittedName>
        <fullName evidence="2">Uncharacterized protein</fullName>
    </submittedName>
</protein>
<feature type="non-terminal residue" evidence="2">
    <location>
        <position position="1"/>
    </location>
</feature>
<keyword evidence="3" id="KW-1185">Reference proteome</keyword>
<dbReference type="AlphaFoldDB" id="A0A9Q3ILK8"/>
<feature type="region of interest" description="Disordered" evidence="1">
    <location>
        <begin position="30"/>
        <end position="53"/>
    </location>
</feature>
<proteinExistence type="predicted"/>
<sequence>NLHSNSNTGALNSLKEISLKHKITINQDLKHQDHSLVQDESISPTSKPKESEELNKELEYIMKNQSTNANYYGQATFKKASRKPNIKNNGDKDRLLLPQEVTSLPILFSKLLKPEESLKKDNDKIQKLHLFPSNVVNIDPRHIMENKDIIKQNLNK</sequence>
<evidence type="ECO:0000313" key="2">
    <source>
        <dbReference type="EMBL" id="MBW0545577.1"/>
    </source>
</evidence>
<organism evidence="2 3">
    <name type="scientific">Austropuccinia psidii MF-1</name>
    <dbReference type="NCBI Taxonomy" id="1389203"/>
    <lineage>
        <taxon>Eukaryota</taxon>
        <taxon>Fungi</taxon>
        <taxon>Dikarya</taxon>
        <taxon>Basidiomycota</taxon>
        <taxon>Pucciniomycotina</taxon>
        <taxon>Pucciniomycetes</taxon>
        <taxon>Pucciniales</taxon>
        <taxon>Sphaerophragmiaceae</taxon>
        <taxon>Austropuccinia</taxon>
    </lineage>
</organism>
<name>A0A9Q3ILK8_9BASI</name>
<dbReference type="Proteomes" id="UP000765509">
    <property type="component" value="Unassembled WGS sequence"/>
</dbReference>
<evidence type="ECO:0000313" key="3">
    <source>
        <dbReference type="Proteomes" id="UP000765509"/>
    </source>
</evidence>
<dbReference type="EMBL" id="AVOT02050503">
    <property type="protein sequence ID" value="MBW0545577.1"/>
    <property type="molecule type" value="Genomic_DNA"/>
</dbReference>
<evidence type="ECO:0000256" key="1">
    <source>
        <dbReference type="SAM" id="MobiDB-lite"/>
    </source>
</evidence>
<accession>A0A9Q3ILK8</accession>
<gene>
    <name evidence="2" type="ORF">O181_085292</name>
</gene>
<reference evidence="2" key="1">
    <citation type="submission" date="2021-03" db="EMBL/GenBank/DDBJ databases">
        <title>Draft genome sequence of rust myrtle Austropuccinia psidii MF-1, a brazilian biotype.</title>
        <authorList>
            <person name="Quecine M.C."/>
            <person name="Pachon D.M.R."/>
            <person name="Bonatelli M.L."/>
            <person name="Correr F.H."/>
            <person name="Franceschini L.M."/>
            <person name="Leite T.F."/>
            <person name="Margarido G.R.A."/>
            <person name="Almeida C.A."/>
            <person name="Ferrarezi J.A."/>
            <person name="Labate C.A."/>
        </authorList>
    </citation>
    <scope>NUCLEOTIDE SEQUENCE</scope>
    <source>
        <strain evidence="2">MF-1</strain>
    </source>
</reference>